<organism evidence="2">
    <name type="scientific">freshwater metagenome</name>
    <dbReference type="NCBI Taxonomy" id="449393"/>
    <lineage>
        <taxon>unclassified sequences</taxon>
        <taxon>metagenomes</taxon>
        <taxon>ecological metagenomes</taxon>
    </lineage>
</organism>
<feature type="domain" description="Glutaredoxin" evidence="1">
    <location>
        <begin position="4"/>
        <end position="64"/>
    </location>
</feature>
<dbReference type="InterPro" id="IPR002109">
    <property type="entry name" value="Glutaredoxin"/>
</dbReference>
<reference evidence="2" key="1">
    <citation type="submission" date="2020-05" db="EMBL/GenBank/DDBJ databases">
        <authorList>
            <person name="Chiriac C."/>
            <person name="Salcher M."/>
            <person name="Ghai R."/>
            <person name="Kavagutti S V."/>
        </authorList>
    </citation>
    <scope>NUCLEOTIDE SEQUENCE</scope>
</reference>
<gene>
    <name evidence="2" type="ORF">UFOPK3608_00526</name>
</gene>
<proteinExistence type="predicted"/>
<dbReference type="PROSITE" id="PS51354">
    <property type="entry name" value="GLUTAREDOXIN_2"/>
    <property type="match status" value="1"/>
</dbReference>
<dbReference type="SUPFAM" id="SSF52833">
    <property type="entry name" value="Thioredoxin-like"/>
    <property type="match status" value="1"/>
</dbReference>
<dbReference type="PANTHER" id="PTHR34386:SF1">
    <property type="entry name" value="GLUTAREDOXIN-LIKE PROTEIN NRDH"/>
    <property type="match status" value="1"/>
</dbReference>
<name>A0A6J7GLN6_9ZZZZ</name>
<dbReference type="GO" id="GO:0009055">
    <property type="term" value="F:electron transfer activity"/>
    <property type="evidence" value="ECO:0007669"/>
    <property type="project" value="TreeGrafter"/>
</dbReference>
<dbReference type="Pfam" id="PF00462">
    <property type="entry name" value="Glutaredoxin"/>
    <property type="match status" value="1"/>
</dbReference>
<sequence>MSEITMYGAEWCGDCRRSKKFLDANNVKYNYIDVEADVSASDKVIEINGGQRSIPVIIFSDGTHLTEPSDAVLKEKLESLKVL</sequence>
<evidence type="ECO:0000313" key="2">
    <source>
        <dbReference type="EMBL" id="CAB4904329.1"/>
    </source>
</evidence>
<accession>A0A6J7GLN6</accession>
<protein>
    <submittedName>
        <fullName evidence="2">Unannotated protein</fullName>
    </submittedName>
</protein>
<dbReference type="InterPro" id="IPR051548">
    <property type="entry name" value="Grx-like_ET"/>
</dbReference>
<dbReference type="CDD" id="cd02976">
    <property type="entry name" value="NrdH"/>
    <property type="match status" value="1"/>
</dbReference>
<dbReference type="InterPro" id="IPR036249">
    <property type="entry name" value="Thioredoxin-like_sf"/>
</dbReference>
<dbReference type="Gene3D" id="3.40.30.10">
    <property type="entry name" value="Glutaredoxin"/>
    <property type="match status" value="1"/>
</dbReference>
<dbReference type="GO" id="GO:0045454">
    <property type="term" value="P:cell redox homeostasis"/>
    <property type="evidence" value="ECO:0007669"/>
    <property type="project" value="TreeGrafter"/>
</dbReference>
<dbReference type="AlphaFoldDB" id="A0A6J7GLN6"/>
<dbReference type="PANTHER" id="PTHR34386">
    <property type="entry name" value="GLUTAREDOXIN"/>
    <property type="match status" value="1"/>
</dbReference>
<dbReference type="EMBL" id="CAFBMP010000021">
    <property type="protein sequence ID" value="CAB4904329.1"/>
    <property type="molecule type" value="Genomic_DNA"/>
</dbReference>
<evidence type="ECO:0000259" key="1">
    <source>
        <dbReference type="Pfam" id="PF00462"/>
    </source>
</evidence>